<dbReference type="OrthoDB" id="7862473at2"/>
<keyword evidence="3" id="KW-1185">Reference proteome</keyword>
<organism evidence="2 3">
    <name type="scientific">Tabrizicola piscis</name>
    <dbReference type="NCBI Taxonomy" id="2494374"/>
    <lineage>
        <taxon>Bacteria</taxon>
        <taxon>Pseudomonadati</taxon>
        <taxon>Pseudomonadota</taxon>
        <taxon>Alphaproteobacteria</taxon>
        <taxon>Rhodobacterales</taxon>
        <taxon>Paracoccaceae</taxon>
        <taxon>Tabrizicola</taxon>
    </lineage>
</organism>
<gene>
    <name evidence="2" type="ORF">EI545_03010</name>
</gene>
<proteinExistence type="predicted"/>
<dbReference type="CDD" id="cd06587">
    <property type="entry name" value="VOC"/>
    <property type="match status" value="1"/>
</dbReference>
<evidence type="ECO:0000313" key="3">
    <source>
        <dbReference type="Proteomes" id="UP000282002"/>
    </source>
</evidence>
<evidence type="ECO:0000313" key="2">
    <source>
        <dbReference type="EMBL" id="AZL57895.1"/>
    </source>
</evidence>
<dbReference type="PROSITE" id="PS51819">
    <property type="entry name" value="VOC"/>
    <property type="match status" value="1"/>
</dbReference>
<protein>
    <submittedName>
        <fullName evidence="2">VOC family protein</fullName>
    </submittedName>
</protein>
<name>A0A3S8U2V4_9RHOB</name>
<accession>A0A3S8U2V4</accession>
<dbReference type="EMBL" id="CP034328">
    <property type="protein sequence ID" value="AZL57895.1"/>
    <property type="molecule type" value="Genomic_DNA"/>
</dbReference>
<dbReference type="Proteomes" id="UP000282002">
    <property type="component" value="Chromosome"/>
</dbReference>
<dbReference type="AlphaFoldDB" id="A0A3S8U2V4"/>
<evidence type="ECO:0000259" key="1">
    <source>
        <dbReference type="PROSITE" id="PS51819"/>
    </source>
</evidence>
<reference evidence="2 3" key="1">
    <citation type="submission" date="2018-12" db="EMBL/GenBank/DDBJ databases">
        <title>Complete genome sequencing of Tabrizicola sp. K13M18.</title>
        <authorList>
            <person name="Bae J.-W."/>
        </authorList>
    </citation>
    <scope>NUCLEOTIDE SEQUENCE [LARGE SCALE GENOMIC DNA]</scope>
    <source>
        <strain evidence="2 3">K13M18</strain>
    </source>
</reference>
<sequence>MLVPELTVPSPDRAAALLAGVFGFAPEAGLMRRGSQAVHLVAGQPQGHGRIDHISLTVPDIDDSLAALMAAGASLDATVTPNGAEMIPEFWGDGLRFVYLSGPETARIELCQRITGAAPGVGHDHIGIPCHDLPAMQAFFEAQGARLTAAVDLTRPEGMIPVRFLAYAGGMIELYQPAQATRAAHGLWSRLRVPGLAAALDGPEGLILAPL</sequence>
<dbReference type="InterPro" id="IPR037523">
    <property type="entry name" value="VOC_core"/>
</dbReference>
<dbReference type="RefSeq" id="WP_125324096.1">
    <property type="nucleotide sequence ID" value="NZ_CP034328.1"/>
</dbReference>
<dbReference type="KEGG" id="taw:EI545_03010"/>
<dbReference type="InterPro" id="IPR029068">
    <property type="entry name" value="Glyas_Bleomycin-R_OHBP_Dase"/>
</dbReference>
<feature type="domain" description="VOC" evidence="1">
    <location>
        <begin position="1"/>
        <end position="113"/>
    </location>
</feature>
<dbReference type="SUPFAM" id="SSF54593">
    <property type="entry name" value="Glyoxalase/Bleomycin resistance protein/Dihydroxybiphenyl dioxygenase"/>
    <property type="match status" value="1"/>
</dbReference>
<dbReference type="Gene3D" id="3.10.180.10">
    <property type="entry name" value="2,3-Dihydroxybiphenyl 1,2-Dioxygenase, domain 1"/>
    <property type="match status" value="1"/>
</dbReference>